<accession>E0NVK9</accession>
<evidence type="ECO:0000256" key="1">
    <source>
        <dbReference type="SAM" id="SignalP"/>
    </source>
</evidence>
<feature type="signal peptide" evidence="1">
    <location>
        <begin position="1"/>
        <end position="17"/>
    </location>
</feature>
<dbReference type="OrthoDB" id="1110209at2"/>
<evidence type="ECO:0008006" key="4">
    <source>
        <dbReference type="Google" id="ProtNLM"/>
    </source>
</evidence>
<gene>
    <name evidence="2" type="ORF">HMPREF0658_2214</name>
</gene>
<dbReference type="eggNOG" id="ENOG502ZBIE">
    <property type="taxonomic scope" value="Bacteria"/>
</dbReference>
<dbReference type="HOGENOM" id="CLU_041004_0_0_10"/>
<dbReference type="RefSeq" id="WP_006950612.1">
    <property type="nucleotide sequence ID" value="NZ_BAJI01000040.1"/>
</dbReference>
<dbReference type="PROSITE" id="PS51257">
    <property type="entry name" value="PROKAR_LIPOPROTEIN"/>
    <property type="match status" value="1"/>
</dbReference>
<dbReference type="Proteomes" id="UP000004394">
    <property type="component" value="Unassembled WGS sequence"/>
</dbReference>
<protein>
    <recommendedName>
        <fullName evidence="4">DUF4270 domain-containing protein</fullName>
    </recommendedName>
</protein>
<proteinExistence type="predicted"/>
<keyword evidence="3" id="KW-1185">Reference proteome</keyword>
<dbReference type="BioCyc" id="PMAR862515-HMP:GMOO-2247-MONOMER"/>
<keyword evidence="1" id="KW-0732">Signal</keyword>
<dbReference type="STRING" id="862515.HMPREF0658_2214"/>
<sequence>MSIKRFAAIAFAACALAACDDNTDVLGSSLIGDGDHLTVAADTFNISTSSFVADSVLSRSTIGYLGRIRDPETGATITGDFMTQFHMQENFQFPPIDSIVSKVGGQVVADSCEIRLFFNQFYGDSTIAMKLTAYEMDKPLEEGVQYYSNYNPQKEGYLRTAGLTLPHGYALMDINEKDSLRKSKGYVPSIRLLLNDPYTDKNGVTYNNFGTYLMRTYYAHPAYFKNSYNFIHHVAPGFFFKWSYGEGAMAYVNLSQLTVHFREIVKGKPVKVMVSFAGTEEVLQTTTVTNDKNTIRTLATDNTCTYLKTPAGIFTEMTLPITGIVTGHENDSINAAKVVLHRINNTIHSPYTLEPPKTLLMIPRDSLYSFFENGRVTDYRTSFISTYGKPTANAYTFSNISGLITHLNSMKTAGGTGWTTLHPNWNKVVLIPVTVTTNSTGTITRVVHDMSMKSTKLAGGTGNPHAPLEISVIYSKFK</sequence>
<dbReference type="Pfam" id="PF14092">
    <property type="entry name" value="DUF4270"/>
    <property type="match status" value="1"/>
</dbReference>
<feature type="chain" id="PRO_5003138440" description="DUF4270 domain-containing protein" evidence="1">
    <location>
        <begin position="18"/>
        <end position="478"/>
    </location>
</feature>
<comment type="caution">
    <text evidence="2">The sequence shown here is derived from an EMBL/GenBank/DDBJ whole genome shotgun (WGS) entry which is preliminary data.</text>
</comment>
<organism evidence="2 3">
    <name type="scientific">Hoylesella marshii DSM 16973 = JCM 13450</name>
    <dbReference type="NCBI Taxonomy" id="862515"/>
    <lineage>
        <taxon>Bacteria</taxon>
        <taxon>Pseudomonadati</taxon>
        <taxon>Bacteroidota</taxon>
        <taxon>Bacteroidia</taxon>
        <taxon>Bacteroidales</taxon>
        <taxon>Prevotellaceae</taxon>
        <taxon>Hoylesella</taxon>
    </lineage>
</organism>
<reference evidence="2" key="1">
    <citation type="submission" date="2010-07" db="EMBL/GenBank/DDBJ databases">
        <authorList>
            <person name="Muzny D."/>
            <person name="Qin X."/>
            <person name="Deng J."/>
            <person name="Jiang H."/>
            <person name="Liu Y."/>
            <person name="Qu J."/>
            <person name="Song X.-Z."/>
            <person name="Zhang L."/>
            <person name="Thornton R."/>
            <person name="Coyle M."/>
            <person name="Francisco L."/>
            <person name="Jackson L."/>
            <person name="Javaid M."/>
            <person name="Korchina V."/>
            <person name="Kovar C."/>
            <person name="Mata R."/>
            <person name="Mathew T."/>
            <person name="Ngo R."/>
            <person name="Nguyen L."/>
            <person name="Nguyen N."/>
            <person name="Okwuonu G."/>
            <person name="Ongeri F."/>
            <person name="Pham C."/>
            <person name="Simmons D."/>
            <person name="Wilczek-Boney K."/>
            <person name="Hale W."/>
            <person name="Jakkamsetti A."/>
            <person name="Pham P."/>
            <person name="Ruth R."/>
            <person name="San Lucas F."/>
            <person name="Warren J."/>
            <person name="Zhang J."/>
            <person name="Zhao Z."/>
            <person name="Zhou C."/>
            <person name="Zhu D."/>
            <person name="Lee S."/>
            <person name="Bess C."/>
            <person name="Blankenburg K."/>
            <person name="Forbes L."/>
            <person name="Fu Q."/>
            <person name="Gubbala S."/>
            <person name="Hirani K."/>
            <person name="Jayaseelan J.C."/>
            <person name="Lara F."/>
            <person name="Munidasa M."/>
            <person name="Palculict T."/>
            <person name="Patil S."/>
            <person name="Pu L.-L."/>
            <person name="Saada N."/>
            <person name="Tang L."/>
            <person name="Weissenberger G."/>
            <person name="Zhu Y."/>
            <person name="Hemphill L."/>
            <person name="Shang Y."/>
            <person name="Youmans B."/>
            <person name="Ayvaz T."/>
            <person name="Ross M."/>
            <person name="Santibanez J."/>
            <person name="Aqrawi P."/>
            <person name="Gross S."/>
            <person name="Joshi V."/>
            <person name="Fowler G."/>
            <person name="Nazareth L."/>
            <person name="Reid J."/>
            <person name="Worley K."/>
            <person name="Petrosino J."/>
            <person name="Highlander S."/>
            <person name="Gibbs R."/>
        </authorList>
    </citation>
    <scope>NUCLEOTIDE SEQUENCE [LARGE SCALE GENOMIC DNA]</scope>
    <source>
        <strain evidence="2">DSM 16973</strain>
    </source>
</reference>
<dbReference type="InterPro" id="IPR025366">
    <property type="entry name" value="DUF4270"/>
</dbReference>
<dbReference type="AlphaFoldDB" id="E0NVK9"/>
<dbReference type="EMBL" id="AEEI01000061">
    <property type="protein sequence ID" value="EFM00943.1"/>
    <property type="molecule type" value="Genomic_DNA"/>
</dbReference>
<name>E0NVK9_9BACT</name>
<evidence type="ECO:0000313" key="3">
    <source>
        <dbReference type="Proteomes" id="UP000004394"/>
    </source>
</evidence>
<evidence type="ECO:0000313" key="2">
    <source>
        <dbReference type="EMBL" id="EFM00943.1"/>
    </source>
</evidence>